<dbReference type="RefSeq" id="WP_209267455.1">
    <property type="nucleotide sequence ID" value="NZ_JAFFZN010000026.1"/>
</dbReference>
<dbReference type="InterPro" id="IPR058248">
    <property type="entry name" value="Lxx211020-like"/>
</dbReference>
<dbReference type="EMBL" id="JAFFZN010000026">
    <property type="protein sequence ID" value="MBO8188676.1"/>
    <property type="molecule type" value="Genomic_DNA"/>
</dbReference>
<dbReference type="Proteomes" id="UP001518976">
    <property type="component" value="Unassembled WGS sequence"/>
</dbReference>
<keyword evidence="2" id="KW-1185">Reference proteome</keyword>
<dbReference type="InterPro" id="IPR007410">
    <property type="entry name" value="LpqE-like"/>
</dbReference>
<name>A0ABS3X0T4_9ACTN</name>
<sequence length="175" mass="19095">MAHLCELRRRAGWAAAALILVASGSGCGGDEDFNLPDWDAPGQNSRVGDLMLRYAHLAEPRGGEPWKPGDDVPGYVWVYNKSQKDDKLVGASSPVASSVQIVGADDTPREEVRLPAQKLVELESGKPHLLLRGLRKQIRGGEYVKITLRFRDAGSTTFNIAAQRPQYDKSPSPSE</sequence>
<dbReference type="PANTHER" id="PTHR36302:SF1">
    <property type="entry name" value="COPPER CHAPERONE PCU(A)C"/>
    <property type="match status" value="1"/>
</dbReference>
<dbReference type="Pfam" id="PF04314">
    <property type="entry name" value="PCuAC"/>
    <property type="match status" value="1"/>
</dbReference>
<protein>
    <submittedName>
        <fullName evidence="1">Copper chaperone PCu(A)C</fullName>
    </submittedName>
</protein>
<gene>
    <name evidence="1" type="ORF">JW592_24850</name>
</gene>
<accession>A0ABS3X0T4</accession>
<proteinExistence type="predicted"/>
<organism evidence="1 2">
    <name type="scientific">Streptomyces spirodelae</name>
    <dbReference type="NCBI Taxonomy" id="2812904"/>
    <lineage>
        <taxon>Bacteria</taxon>
        <taxon>Bacillati</taxon>
        <taxon>Actinomycetota</taxon>
        <taxon>Actinomycetes</taxon>
        <taxon>Kitasatosporales</taxon>
        <taxon>Streptomycetaceae</taxon>
        <taxon>Streptomyces</taxon>
    </lineage>
</organism>
<dbReference type="PANTHER" id="PTHR36302">
    <property type="entry name" value="BLR7088 PROTEIN"/>
    <property type="match status" value="1"/>
</dbReference>
<dbReference type="InterPro" id="IPR036182">
    <property type="entry name" value="PCuAC_sf"/>
</dbReference>
<comment type="caution">
    <text evidence="1">The sequence shown here is derived from an EMBL/GenBank/DDBJ whole genome shotgun (WGS) entry which is preliminary data.</text>
</comment>
<reference evidence="1 2" key="1">
    <citation type="submission" date="2021-02" db="EMBL/GenBank/DDBJ databases">
        <title>Streptomyces spirodelae sp. nov., isolated from duckweed.</title>
        <authorList>
            <person name="Saimee Y."/>
            <person name="Duangmal K."/>
        </authorList>
    </citation>
    <scope>NUCLEOTIDE SEQUENCE [LARGE SCALE GENOMIC DNA]</scope>
    <source>
        <strain evidence="1 2">DW4-2</strain>
    </source>
</reference>
<evidence type="ECO:0000313" key="1">
    <source>
        <dbReference type="EMBL" id="MBO8188676.1"/>
    </source>
</evidence>
<dbReference type="Gene3D" id="2.60.40.1890">
    <property type="entry name" value="PCu(A)C copper chaperone"/>
    <property type="match status" value="1"/>
</dbReference>
<evidence type="ECO:0000313" key="2">
    <source>
        <dbReference type="Proteomes" id="UP001518976"/>
    </source>
</evidence>
<dbReference type="SUPFAM" id="SSF110087">
    <property type="entry name" value="DR1885-like metal-binding protein"/>
    <property type="match status" value="1"/>
</dbReference>